<reference evidence="2" key="2">
    <citation type="journal article" date="2011" name="Proc. Natl. Acad. Sci. U.S.A.">
        <title>Obligate biotrophy features unraveled by the genomic analysis of rust fungi.</title>
        <authorList>
            <person name="Duplessis S."/>
            <person name="Cuomo C.A."/>
            <person name="Lin Y.-C."/>
            <person name="Aerts A."/>
            <person name="Tisserant E."/>
            <person name="Veneault-Fourrey C."/>
            <person name="Joly D.L."/>
            <person name="Hacquard S."/>
            <person name="Amselem J."/>
            <person name="Cantarel B.L."/>
            <person name="Chiu R."/>
            <person name="Coutinho P.M."/>
            <person name="Feau N."/>
            <person name="Field M."/>
            <person name="Frey P."/>
            <person name="Gelhaye E."/>
            <person name="Goldberg J."/>
            <person name="Grabherr M.G."/>
            <person name="Kodira C.D."/>
            <person name="Kohler A."/>
            <person name="Kuees U."/>
            <person name="Lindquist E.A."/>
            <person name="Lucas S.M."/>
            <person name="Mago R."/>
            <person name="Mauceli E."/>
            <person name="Morin E."/>
            <person name="Murat C."/>
            <person name="Pangilinan J.L."/>
            <person name="Park R."/>
            <person name="Pearson M."/>
            <person name="Quesneville H."/>
            <person name="Rouhier N."/>
            <person name="Sakthikumar S."/>
            <person name="Salamov A.A."/>
            <person name="Schmutz J."/>
            <person name="Selles B."/>
            <person name="Shapiro H."/>
            <person name="Tanguay P."/>
            <person name="Tuskan G.A."/>
            <person name="Henrissat B."/>
            <person name="Van de Peer Y."/>
            <person name="Rouze P."/>
            <person name="Ellis J.G."/>
            <person name="Dodds P.N."/>
            <person name="Schein J.E."/>
            <person name="Zhong S."/>
            <person name="Hamelin R.C."/>
            <person name="Grigoriev I.V."/>
            <person name="Szabo L.J."/>
            <person name="Martin F."/>
        </authorList>
    </citation>
    <scope>NUCLEOTIDE SEQUENCE [LARGE SCALE GENOMIC DNA]</scope>
    <source>
        <strain evidence="2">CRL 75-36-700-3 / race SCCL</strain>
    </source>
</reference>
<dbReference type="HOGENOM" id="CLU_1960649_0_0_1"/>
<dbReference type="EMBL" id="DS178377">
    <property type="protein sequence ID" value="EFP92954.1"/>
    <property type="molecule type" value="Genomic_DNA"/>
</dbReference>
<evidence type="ECO:0000313" key="2">
    <source>
        <dbReference type="Proteomes" id="UP000008783"/>
    </source>
</evidence>
<sequence>MANRTVRRTQHSLKSATFQWTECFWAGSYDDGALRDCIRSRVLISTRIKNHDYLSRGRLLLGAIMTAIPKCTNVATGFRNGVLCPRIFLLILEIMRMPKAPPCRLLIGACSTWFMTKLLGVLDCPLDH</sequence>
<gene>
    <name evidence="1" type="ORF">PGTG_18967</name>
</gene>
<keyword evidence="2" id="KW-1185">Reference proteome</keyword>
<name>E3L8S9_PUCGT</name>
<dbReference type="OrthoDB" id="10467581at2759"/>
<dbReference type="Proteomes" id="UP000008783">
    <property type="component" value="Unassembled WGS sequence"/>
</dbReference>
<accession>E3L8S9</accession>
<dbReference type="VEuPathDB" id="FungiDB:PGTG_18967"/>
<dbReference type="RefSeq" id="XP_003337373.1">
    <property type="nucleotide sequence ID" value="XM_003337325.1"/>
</dbReference>
<reference key="1">
    <citation type="submission" date="2007-01" db="EMBL/GenBank/DDBJ databases">
        <title>The Genome Sequence of Puccinia graminis f. sp. tritici Strain CRL 75-36-700-3.</title>
        <authorList>
            <consortium name="The Broad Institute Genome Sequencing Platform"/>
            <person name="Birren B."/>
            <person name="Lander E."/>
            <person name="Galagan J."/>
            <person name="Nusbaum C."/>
            <person name="Devon K."/>
            <person name="Cuomo C."/>
            <person name="Jaffe D."/>
            <person name="Butler J."/>
            <person name="Alvarez P."/>
            <person name="Gnerre S."/>
            <person name="Grabherr M."/>
            <person name="Mauceli E."/>
            <person name="Brockman W."/>
            <person name="Young S."/>
            <person name="LaButti K."/>
            <person name="Sykes S."/>
            <person name="DeCaprio D."/>
            <person name="Crawford M."/>
            <person name="Koehrsen M."/>
            <person name="Engels R."/>
            <person name="Montgomery P."/>
            <person name="Pearson M."/>
            <person name="Howarth C."/>
            <person name="Larson L."/>
            <person name="White J."/>
            <person name="Zeng Q."/>
            <person name="Kodira C."/>
            <person name="Yandava C."/>
            <person name="Alvarado L."/>
            <person name="O'Leary S."/>
            <person name="Szabo L."/>
            <person name="Dean R."/>
            <person name="Schein J."/>
        </authorList>
    </citation>
    <scope>NUCLEOTIDE SEQUENCE</scope>
    <source>
        <strain>CRL 75-36-700-3</strain>
    </source>
</reference>
<dbReference type="KEGG" id="pgr:PGTG_18967"/>
<proteinExistence type="predicted"/>
<evidence type="ECO:0000313" key="1">
    <source>
        <dbReference type="EMBL" id="EFP92954.1"/>
    </source>
</evidence>
<dbReference type="GeneID" id="10542846"/>
<dbReference type="InParanoid" id="E3L8S9"/>
<organism evidence="1 2">
    <name type="scientific">Puccinia graminis f. sp. tritici (strain CRL 75-36-700-3 / race SCCL)</name>
    <name type="common">Black stem rust fungus</name>
    <dbReference type="NCBI Taxonomy" id="418459"/>
    <lineage>
        <taxon>Eukaryota</taxon>
        <taxon>Fungi</taxon>
        <taxon>Dikarya</taxon>
        <taxon>Basidiomycota</taxon>
        <taxon>Pucciniomycotina</taxon>
        <taxon>Pucciniomycetes</taxon>
        <taxon>Pucciniales</taxon>
        <taxon>Pucciniaceae</taxon>
        <taxon>Puccinia</taxon>
    </lineage>
</organism>
<dbReference type="AlphaFoldDB" id="E3L8S9"/>
<protein>
    <submittedName>
        <fullName evidence="1">Uncharacterized protein</fullName>
    </submittedName>
</protein>